<accession>A0A0V0QID7</accession>
<feature type="domain" description="NUP210 fourth Ig-like" evidence="4">
    <location>
        <begin position="395"/>
        <end position="451"/>
    </location>
</feature>
<dbReference type="InParanoid" id="A0A0V0QID7"/>
<reference evidence="5 6" key="1">
    <citation type="journal article" date="2015" name="Sci. Rep.">
        <title>Genome of the facultative scuticociliatosis pathogen Pseudocohnilembus persalinus provides insight into its virulence through horizontal gene transfer.</title>
        <authorList>
            <person name="Xiong J."/>
            <person name="Wang G."/>
            <person name="Cheng J."/>
            <person name="Tian M."/>
            <person name="Pan X."/>
            <person name="Warren A."/>
            <person name="Jiang C."/>
            <person name="Yuan D."/>
            <person name="Miao W."/>
        </authorList>
    </citation>
    <scope>NUCLEOTIDE SEQUENCE [LARGE SCALE GENOMIC DNA]</scope>
    <source>
        <strain evidence="5">36N120E</strain>
    </source>
</reference>
<dbReference type="Proteomes" id="UP000054937">
    <property type="component" value="Unassembled WGS sequence"/>
</dbReference>
<evidence type="ECO:0000256" key="1">
    <source>
        <dbReference type="SAM" id="SignalP"/>
    </source>
</evidence>
<dbReference type="Pfam" id="PF24991">
    <property type="entry name" value="Ig_NUP210_4th"/>
    <property type="match status" value="1"/>
</dbReference>
<dbReference type="InterPro" id="IPR056897">
    <property type="entry name" value="Ig_NUP210_4th"/>
</dbReference>
<dbReference type="PANTHER" id="PTHR23019:SF0">
    <property type="entry name" value="NUCLEAR PORE MEMBRANE GLYCOPROTEIN 210"/>
    <property type="match status" value="1"/>
</dbReference>
<evidence type="ECO:0000313" key="6">
    <source>
        <dbReference type="Proteomes" id="UP000054937"/>
    </source>
</evidence>
<dbReference type="InterPro" id="IPR055096">
    <property type="entry name" value="Ig_NUP210_1st"/>
</dbReference>
<dbReference type="Pfam" id="PF26182">
    <property type="entry name" value="Ig_NUP210_5th"/>
    <property type="match status" value="1"/>
</dbReference>
<dbReference type="OMA" id="HNMYEGT"/>
<dbReference type="EMBL" id="LDAU01000159">
    <property type="protein sequence ID" value="KRX01982.1"/>
    <property type="molecule type" value="Genomic_DNA"/>
</dbReference>
<evidence type="ECO:0000259" key="3">
    <source>
        <dbReference type="Pfam" id="PF22969"/>
    </source>
</evidence>
<dbReference type="InterPro" id="IPR045197">
    <property type="entry name" value="NUP210-like"/>
</dbReference>
<evidence type="ECO:0000259" key="2">
    <source>
        <dbReference type="Pfam" id="PF22967"/>
    </source>
</evidence>
<feature type="chain" id="PRO_5006867444" description="BIG2 domain-containing protein" evidence="1">
    <location>
        <begin position="24"/>
        <end position="1810"/>
    </location>
</feature>
<dbReference type="PANTHER" id="PTHR23019">
    <property type="entry name" value="NUCLEAR PORE MEMBRANE GLYCOPROTEIN GP210-RELATED"/>
    <property type="match status" value="1"/>
</dbReference>
<name>A0A0V0QID7_PSEPJ</name>
<proteinExistence type="predicted"/>
<dbReference type="Pfam" id="PF22969">
    <property type="entry name" value="Ig_NUP210_2nd"/>
    <property type="match status" value="1"/>
</dbReference>
<gene>
    <name evidence="5" type="ORF">PPERSA_07627</name>
</gene>
<comment type="caution">
    <text evidence="5">The sequence shown here is derived from an EMBL/GenBank/DDBJ whole genome shotgun (WGS) entry which is preliminary data.</text>
</comment>
<organism evidence="5 6">
    <name type="scientific">Pseudocohnilembus persalinus</name>
    <name type="common">Ciliate</name>
    <dbReference type="NCBI Taxonomy" id="266149"/>
    <lineage>
        <taxon>Eukaryota</taxon>
        <taxon>Sar</taxon>
        <taxon>Alveolata</taxon>
        <taxon>Ciliophora</taxon>
        <taxon>Intramacronucleata</taxon>
        <taxon>Oligohymenophorea</taxon>
        <taxon>Scuticociliatia</taxon>
        <taxon>Philasterida</taxon>
        <taxon>Pseudocohnilembidae</taxon>
        <taxon>Pseudocohnilembus</taxon>
    </lineage>
</organism>
<dbReference type="Pfam" id="PF22967">
    <property type="entry name" value="Ig_NUP210_1st"/>
    <property type="match status" value="1"/>
</dbReference>
<keyword evidence="1" id="KW-0732">Signal</keyword>
<dbReference type="InterPro" id="IPR055097">
    <property type="entry name" value="Ig_NUP210_2nd"/>
</dbReference>
<feature type="domain" description="NUP210 Ig-like" evidence="2">
    <location>
        <begin position="33"/>
        <end position="124"/>
    </location>
</feature>
<feature type="signal peptide" evidence="1">
    <location>
        <begin position="1"/>
        <end position="23"/>
    </location>
</feature>
<sequence>MKKYFFFFILIILCLYSFPSAQAQQNIKSGGSKKLKDINILMPLIHENIQNRKIKHDLIAYDGCYRWKTSNSQHIVLQEKFDQQQKECASVCSLYLNSNEEIFSTLWVSATDIITNDIIRVEANIRPIAKIEILTRFRTLDVGDVQVFEVIGYDSEGNSFSSLEGVRFDWQIQQDSNYLEFVPLKDSSIKTSSLRKELESFHNPFFYTDMIAVVGLKTGRTRVTATVKEQGYSTISNTVEIQVIEQFVIFPENPIRVLPSSQINYSLFYKPKSNSVGGEDVYAQISLPSKFYNWAFSRSKLDSNEPKQIAAGGTIYSDQQQFKQEGLLEVSSDKTQYGTTHEIFVKDNRSQENIKKVKYTIVEPHHIDFQIKEYQEGDFYETQPTLSQQKTVFENSWHLVKDRKYYIRAEIYDKNNQLIYIPTNDNIQFNFASLSQYFEINVQQNRGQLVVTPKKLVKDLQLTVNLKEKIFQIPQKSQKFHIVLPLISVTPTFVHLPVSTDKINEQQFYLEILGGSLNYQIQSQNQLIVKASQSHRAIVSGQQIGETVVKVSDLYNEQNYINIKVKISAVDSVISLEDQKEIIYNQIDYIYPIAQNSLKEKFSNCTSLDFTVLNNDLVQVALQQNTQNYSQLIDSLDRERENYPLMKELISVRSLNNQIYKEYIDDQQSTFEKIKKAQTNYQNFGICKQLNIIGLEIGNNIVSILPKNFLQNAKKQSQEYFRSLDIKVLRNIYNIWDQRIQDQKLVQLGQKTVQGASVQPLDYQTFDKVVITPGASFSWKMQGGIDLWPQRESTFSYNYLDTNMKKSSFSILEHAQNKQNTTFTCKVPSSFTAKDYNTEQIIELQTQNQADLRLPKPVKFVHNLVVSCSIPHSIHIYEFNNTSSQYSEEYHEKMSSLDILYIKNNQENYLKVKAFDRNSQLFYNYTSLKFQWSLSDSKFGKIESNQQIEIEQYENDIYQIFTSGSKVTQTNQELVLKVQSNTFKNHKQTFNTIEDLLGLRIINNVILNPHQLRLYNFKTHQNLKYNIKIENGIGPFQVGKIGEELEDQQIIEFKHNQSRNIEIQPLKNGKSIIYADDYKTLGTQRAFAEVIVEDVSSLIIQIDQNLIPEYNATSITVSALGEFGQEFDYNSYQYMEIKLEAELVLNSNKIETQNVIFQRSQEKSNLFQIQGKKKGIYRISAVLYENNKIKRRSNYVEVEVFSQIYTDPGYVVMAPGCELGIQILGGPQDLSGLKLISNDIQKYEKYFDFIEIEEKRFFIIKAKKTFQDEISLQLVNSAGIELSSVSVPFNIQQVTRVKIAGNQGSRNLHQGTQIRLVAELFYEEQQMALQVCDYKIEWESQFENVLKLHNQNNQPFTQFDQTFIQYQKNYELAVNATAIHVGKSEVSFKLILDNNKEIKSASKLIEVISHINHVQPTYITHDDIVVEPIHTNLLMPPNTRFQIHTNKPNYQIELFNTNTPEEACSSDIMQQDKFILNKQNNELFANTNKQRISATVKLHDGDLNEYMSINVQTSNIVGIFIENSHTVFRMPLEKDVRLRLHLQDSLGRSFPSNLIGVNVQVSATNPKVVDGYISSDLKYLHIKSKSSGFTLVKVFLKDNPNVIDIFRINVGSVIQPESPVSVIAGGKINFKLSEKSVGLSQLRNWKSLDTSVLNIDAITGQAHAIKQGEALIEASDGSSMAHQARVIISKISEITQQEGPLGNIITDMPRSQFFQEYYSLRFQVTYQDPQFNKGVLKNFNSQRKSGSVNNDLYFICSIQDKNAAKWFEIKSQLTMDEQGNQTPYCIITLASLNLHKQSTVPAPDTQHRIY</sequence>
<protein>
    <recommendedName>
        <fullName evidence="7">BIG2 domain-containing protein</fullName>
    </recommendedName>
</protein>
<dbReference type="OrthoDB" id="361283at2759"/>
<evidence type="ECO:0000313" key="5">
    <source>
        <dbReference type="EMBL" id="KRX01982.1"/>
    </source>
</evidence>
<evidence type="ECO:0008006" key="7">
    <source>
        <dbReference type="Google" id="ProtNLM"/>
    </source>
</evidence>
<keyword evidence="6" id="KW-1185">Reference proteome</keyword>
<evidence type="ECO:0000259" key="4">
    <source>
        <dbReference type="Pfam" id="PF24991"/>
    </source>
</evidence>
<feature type="domain" description="NUP210 Ig-like" evidence="3">
    <location>
        <begin position="138"/>
        <end position="236"/>
    </location>
</feature>